<keyword evidence="1" id="KW-0472">Membrane</keyword>
<keyword evidence="2" id="KW-0732">Signal</keyword>
<feature type="transmembrane region" description="Helical" evidence="1">
    <location>
        <begin position="152"/>
        <end position="178"/>
    </location>
</feature>
<gene>
    <name evidence="4" type="ORF">ACH49W_33930</name>
</gene>
<sequence>MTIDRSTFVAAAASAFVAAGMTVASADPAPTAEPVAYRMTLVETSVVTTLDHGTFAWADDAGGIAVRDDAGQVLDTLPSTASLDGQRLPLQQQVSTDGRTLTLTPDLAALDRNALKPVASALENQLAMNDLINAVSIGTSLGSLVGTAIGSVLGLGIGFALASASCVAISLGCVVAVLPTMALTAGVSSLVGLVLGGGPVALGAAYEYFTTLIAPEGESKYADRTRGKVGGAPATDTPQ</sequence>
<evidence type="ECO:0000256" key="2">
    <source>
        <dbReference type="SAM" id="SignalP"/>
    </source>
</evidence>
<dbReference type="Proteomes" id="UP001611415">
    <property type="component" value="Unassembled WGS sequence"/>
</dbReference>
<organism evidence="4 5">
    <name type="scientific">Nocardia xishanensis</name>
    <dbReference type="NCBI Taxonomy" id="238964"/>
    <lineage>
        <taxon>Bacteria</taxon>
        <taxon>Bacillati</taxon>
        <taxon>Actinomycetota</taxon>
        <taxon>Actinomycetes</taxon>
        <taxon>Mycobacteriales</taxon>
        <taxon>Nocardiaceae</taxon>
        <taxon>Nocardia</taxon>
    </lineage>
</organism>
<dbReference type="RefSeq" id="WP_357409790.1">
    <property type="nucleotide sequence ID" value="NZ_JBEYCD010000017.1"/>
</dbReference>
<evidence type="ECO:0000256" key="1">
    <source>
        <dbReference type="SAM" id="Phobius"/>
    </source>
</evidence>
<reference evidence="4 5" key="1">
    <citation type="submission" date="2024-10" db="EMBL/GenBank/DDBJ databases">
        <title>The Natural Products Discovery Center: Release of the First 8490 Sequenced Strains for Exploring Actinobacteria Biosynthetic Diversity.</title>
        <authorList>
            <person name="Kalkreuter E."/>
            <person name="Kautsar S.A."/>
            <person name="Yang D."/>
            <person name="Bader C.D."/>
            <person name="Teijaro C.N."/>
            <person name="Fluegel L."/>
            <person name="Davis C.M."/>
            <person name="Simpson J.R."/>
            <person name="Lauterbach L."/>
            <person name="Steele A.D."/>
            <person name="Gui C."/>
            <person name="Meng S."/>
            <person name="Li G."/>
            <person name="Viehrig K."/>
            <person name="Ye F."/>
            <person name="Su P."/>
            <person name="Kiefer A.F."/>
            <person name="Nichols A."/>
            <person name="Cepeda A.J."/>
            <person name="Yan W."/>
            <person name="Fan B."/>
            <person name="Jiang Y."/>
            <person name="Adhikari A."/>
            <person name="Zheng C.-J."/>
            <person name="Schuster L."/>
            <person name="Cowan T.M."/>
            <person name="Smanski M.J."/>
            <person name="Chevrette M.G."/>
            <person name="De Carvalho L.P.S."/>
            <person name="Shen B."/>
        </authorList>
    </citation>
    <scope>NUCLEOTIDE SEQUENCE [LARGE SCALE GENOMIC DNA]</scope>
    <source>
        <strain evidence="4 5">NPDC019275</strain>
    </source>
</reference>
<dbReference type="EMBL" id="JBIRYO010000038">
    <property type="protein sequence ID" value="MFI2478383.1"/>
    <property type="molecule type" value="Genomic_DNA"/>
</dbReference>
<keyword evidence="1" id="KW-1133">Transmembrane helix</keyword>
<proteinExistence type="predicted"/>
<name>A0ABW7XB61_9NOCA</name>
<keyword evidence="1" id="KW-0812">Transmembrane</keyword>
<protein>
    <recommendedName>
        <fullName evidence="3">DUF8020 domain-containing protein</fullName>
    </recommendedName>
</protein>
<feature type="transmembrane region" description="Helical" evidence="1">
    <location>
        <begin position="190"/>
        <end position="209"/>
    </location>
</feature>
<evidence type="ECO:0000259" key="3">
    <source>
        <dbReference type="Pfam" id="PF26059"/>
    </source>
</evidence>
<dbReference type="InterPro" id="IPR058333">
    <property type="entry name" value="DUF8020"/>
</dbReference>
<comment type="caution">
    <text evidence="4">The sequence shown here is derived from an EMBL/GenBank/DDBJ whole genome shotgun (WGS) entry which is preliminary data.</text>
</comment>
<accession>A0ABW7XB61</accession>
<feature type="domain" description="DUF8020" evidence="3">
    <location>
        <begin position="34"/>
        <end position="106"/>
    </location>
</feature>
<keyword evidence="5" id="KW-1185">Reference proteome</keyword>
<dbReference type="Pfam" id="PF26059">
    <property type="entry name" value="DUF8020"/>
    <property type="match status" value="1"/>
</dbReference>
<evidence type="ECO:0000313" key="5">
    <source>
        <dbReference type="Proteomes" id="UP001611415"/>
    </source>
</evidence>
<feature type="chain" id="PRO_5046481200" description="DUF8020 domain-containing protein" evidence="2">
    <location>
        <begin position="27"/>
        <end position="239"/>
    </location>
</feature>
<evidence type="ECO:0000313" key="4">
    <source>
        <dbReference type="EMBL" id="MFI2478383.1"/>
    </source>
</evidence>
<feature type="signal peptide" evidence="2">
    <location>
        <begin position="1"/>
        <end position="26"/>
    </location>
</feature>